<evidence type="ECO:0000256" key="1">
    <source>
        <dbReference type="ARBA" id="ARBA00022670"/>
    </source>
</evidence>
<keyword evidence="10" id="KW-1185">Reference proteome</keyword>
<keyword evidence="3 6" id="KW-0378">Hydrolase</keyword>
<feature type="chain" id="PRO_5046130258" evidence="7">
    <location>
        <begin position="27"/>
        <end position="252"/>
    </location>
</feature>
<sequence>MKRTKTKVLAAVAVGALTVSSLGACAYNETLGRNQLLIVDDASLIQQADVAWAEALRTQPISRDAALNQRVRRIGDRIVQAAGLTNRSWDYAVFVSDSPNAFVLPSGKIGVTTGLLALVRNDDQLAAVLGHEVGHVVGRHAAERYSSTALTSVGLQIAQGASGDYGQAVGSIGGLAAQYGVLLPYSRRDELEADRLGVDYLAAAGFRPTEAVALWRLMAAQRQAAAPEFASTHPSDATRIAELERYIASRGW</sequence>
<accession>A0ABX7BSH6</accession>
<comment type="cofactor">
    <cofactor evidence="6">
        <name>Zn(2+)</name>
        <dbReference type="ChEBI" id="CHEBI:29105"/>
    </cofactor>
    <text evidence="6">Binds 1 zinc ion per subunit.</text>
</comment>
<keyword evidence="2" id="KW-0479">Metal-binding</keyword>
<keyword evidence="4 6" id="KW-0862">Zinc</keyword>
<comment type="similarity">
    <text evidence="6">Belongs to the peptidase M48 family.</text>
</comment>
<evidence type="ECO:0000256" key="2">
    <source>
        <dbReference type="ARBA" id="ARBA00022723"/>
    </source>
</evidence>
<keyword evidence="5 6" id="KW-0482">Metalloprotease</keyword>
<keyword evidence="7" id="KW-0732">Signal</keyword>
<keyword evidence="1 6" id="KW-0645">Protease</keyword>
<dbReference type="RefSeq" id="WP_201103403.1">
    <property type="nucleotide sequence ID" value="NZ_CP067977.1"/>
</dbReference>
<proteinExistence type="inferred from homology"/>
<dbReference type="InterPro" id="IPR051156">
    <property type="entry name" value="Mito/Outer_Membr_Metalloprot"/>
</dbReference>
<protein>
    <submittedName>
        <fullName evidence="9">M48 family metallopeptidase</fullName>
    </submittedName>
</protein>
<evidence type="ECO:0000256" key="5">
    <source>
        <dbReference type="ARBA" id="ARBA00023049"/>
    </source>
</evidence>
<reference evidence="9 10" key="1">
    <citation type="submission" date="2021-01" db="EMBL/GenBank/DDBJ databases">
        <title>Brevundimonas vitis sp. nov., an bacterium isolated from grape (Vitis vinifera).</title>
        <authorList>
            <person name="Jiang L."/>
            <person name="Lee J."/>
        </authorList>
    </citation>
    <scope>NUCLEOTIDE SEQUENCE [LARGE SCALE GENOMIC DNA]</scope>
    <source>
        <strain evidence="9 10">GRTSA-9</strain>
    </source>
</reference>
<dbReference type="Gene3D" id="3.30.2010.10">
    <property type="entry name" value="Metalloproteases ('zincins'), catalytic domain"/>
    <property type="match status" value="1"/>
</dbReference>
<dbReference type="PROSITE" id="PS51257">
    <property type="entry name" value="PROKAR_LIPOPROTEIN"/>
    <property type="match status" value="1"/>
</dbReference>
<dbReference type="PANTHER" id="PTHR22726">
    <property type="entry name" value="METALLOENDOPEPTIDASE OMA1"/>
    <property type="match status" value="1"/>
</dbReference>
<evidence type="ECO:0000256" key="3">
    <source>
        <dbReference type="ARBA" id="ARBA00022801"/>
    </source>
</evidence>
<name>A0ABX7BSH6_9CAUL</name>
<evidence type="ECO:0000256" key="7">
    <source>
        <dbReference type="SAM" id="SignalP"/>
    </source>
</evidence>
<evidence type="ECO:0000259" key="8">
    <source>
        <dbReference type="Pfam" id="PF01435"/>
    </source>
</evidence>
<evidence type="ECO:0000256" key="4">
    <source>
        <dbReference type="ARBA" id="ARBA00022833"/>
    </source>
</evidence>
<feature type="domain" description="Peptidase M48" evidence="8">
    <location>
        <begin position="67"/>
        <end position="245"/>
    </location>
</feature>
<dbReference type="CDD" id="cd07331">
    <property type="entry name" value="M48C_Oma1_like"/>
    <property type="match status" value="1"/>
</dbReference>
<dbReference type="Pfam" id="PF01435">
    <property type="entry name" value="Peptidase_M48"/>
    <property type="match status" value="1"/>
</dbReference>
<evidence type="ECO:0000313" key="10">
    <source>
        <dbReference type="Proteomes" id="UP000595448"/>
    </source>
</evidence>
<evidence type="ECO:0000313" key="9">
    <source>
        <dbReference type="EMBL" id="QQQ19049.1"/>
    </source>
</evidence>
<evidence type="ECO:0000256" key="6">
    <source>
        <dbReference type="RuleBase" id="RU003983"/>
    </source>
</evidence>
<feature type="signal peptide" evidence="7">
    <location>
        <begin position="1"/>
        <end position="26"/>
    </location>
</feature>
<dbReference type="PANTHER" id="PTHR22726:SF24">
    <property type="entry name" value="M48 FAMILY METALLOPEPTIDASE"/>
    <property type="match status" value="1"/>
</dbReference>
<organism evidence="9 10">
    <name type="scientific">Brevundimonas vitisensis</name>
    <dbReference type="NCBI Taxonomy" id="2800818"/>
    <lineage>
        <taxon>Bacteria</taxon>
        <taxon>Pseudomonadati</taxon>
        <taxon>Pseudomonadota</taxon>
        <taxon>Alphaproteobacteria</taxon>
        <taxon>Caulobacterales</taxon>
        <taxon>Caulobacteraceae</taxon>
        <taxon>Brevundimonas</taxon>
    </lineage>
</organism>
<gene>
    <name evidence="9" type="ORF">JIP62_02665</name>
</gene>
<dbReference type="Proteomes" id="UP000595448">
    <property type="component" value="Chromosome"/>
</dbReference>
<dbReference type="InterPro" id="IPR001915">
    <property type="entry name" value="Peptidase_M48"/>
</dbReference>
<dbReference type="EMBL" id="CP067977">
    <property type="protein sequence ID" value="QQQ19049.1"/>
    <property type="molecule type" value="Genomic_DNA"/>
</dbReference>